<evidence type="ECO:0000256" key="6">
    <source>
        <dbReference type="ARBA" id="ARBA00022792"/>
    </source>
</evidence>
<dbReference type="InterPro" id="IPR039421">
    <property type="entry name" value="Type_1_exporter"/>
</dbReference>
<dbReference type="Gene3D" id="3.40.50.300">
    <property type="entry name" value="P-loop containing nucleotide triphosphate hydrolases"/>
    <property type="match status" value="1"/>
</dbReference>
<evidence type="ECO:0000259" key="16">
    <source>
        <dbReference type="PROSITE" id="PS50929"/>
    </source>
</evidence>
<keyword evidence="10" id="KW-0472">Membrane</keyword>
<evidence type="ECO:0000256" key="8">
    <source>
        <dbReference type="ARBA" id="ARBA00022967"/>
    </source>
</evidence>
<evidence type="ECO:0000313" key="18">
    <source>
        <dbReference type="Proteomes" id="UP000290288"/>
    </source>
</evidence>
<feature type="compositionally biased region" description="Low complexity" evidence="14">
    <location>
        <begin position="731"/>
        <end position="747"/>
    </location>
</feature>
<dbReference type="Pfam" id="PF00005">
    <property type="entry name" value="ABC_tran"/>
    <property type="match status" value="1"/>
</dbReference>
<dbReference type="CDD" id="cd03253">
    <property type="entry name" value="ABCC_ATM1_transporter"/>
    <property type="match status" value="1"/>
</dbReference>
<dbReference type="OrthoDB" id="6500128at2759"/>
<protein>
    <recommendedName>
        <fullName evidence="12">Iron-sulfur clusters transporter ATM1, mitochondrial</fullName>
    </recommendedName>
    <alternativeName>
        <fullName evidence="13">Iron-sulfur clusters transporter atm1, mitochondrial</fullName>
    </alternativeName>
</protein>
<dbReference type="GO" id="GO:0140359">
    <property type="term" value="F:ABC-type transporter activity"/>
    <property type="evidence" value="ECO:0007669"/>
    <property type="project" value="InterPro"/>
</dbReference>
<dbReference type="InterPro" id="IPR003593">
    <property type="entry name" value="AAA+_ATPase"/>
</dbReference>
<dbReference type="GO" id="GO:0005743">
    <property type="term" value="C:mitochondrial inner membrane"/>
    <property type="evidence" value="ECO:0007669"/>
    <property type="project" value="UniProtKB-SubCell"/>
</dbReference>
<comment type="similarity">
    <text evidence="11">Belongs to the ABC transporter superfamily. ABCB family. Heavy Metal importer (TC 3.A.1.210) subfamily.</text>
</comment>
<keyword evidence="3" id="KW-0813">Transport</keyword>
<dbReference type="InterPro" id="IPR027417">
    <property type="entry name" value="P-loop_NTPase"/>
</dbReference>
<keyword evidence="5" id="KW-0547">Nucleotide-binding</keyword>
<dbReference type="PROSITE" id="PS50929">
    <property type="entry name" value="ABC_TM1F"/>
    <property type="match status" value="1"/>
</dbReference>
<dbReference type="PROSITE" id="PS00211">
    <property type="entry name" value="ABC_TRANSPORTER_1"/>
    <property type="match status" value="1"/>
</dbReference>
<feature type="domain" description="ABC transporter" evidence="15">
    <location>
        <begin position="375"/>
        <end position="611"/>
    </location>
</feature>
<proteinExistence type="inferred from homology"/>
<comment type="caution">
    <text evidence="17">The sequence shown here is derived from an EMBL/GenBank/DDBJ whole genome shotgun (WGS) entry which is preliminary data.</text>
</comment>
<feature type="region of interest" description="Disordered" evidence="14">
    <location>
        <begin position="1"/>
        <end position="25"/>
    </location>
</feature>
<dbReference type="SUPFAM" id="SSF52540">
    <property type="entry name" value="P-loop containing nucleoside triphosphate hydrolases"/>
    <property type="match status" value="1"/>
</dbReference>
<dbReference type="GO" id="GO:0006879">
    <property type="term" value="P:intracellular iron ion homeostasis"/>
    <property type="evidence" value="ECO:0007669"/>
    <property type="project" value="TreeGrafter"/>
</dbReference>
<dbReference type="PROSITE" id="PS50893">
    <property type="entry name" value="ABC_TRANSPORTER_2"/>
    <property type="match status" value="1"/>
</dbReference>
<keyword evidence="6" id="KW-0999">Mitochondrion inner membrane</keyword>
<keyword evidence="7" id="KW-0067">ATP-binding</keyword>
<keyword evidence="8" id="KW-1278">Translocase</keyword>
<evidence type="ECO:0000256" key="12">
    <source>
        <dbReference type="ARBA" id="ARBA00039906"/>
    </source>
</evidence>
<feature type="compositionally biased region" description="Polar residues" evidence="14">
    <location>
        <begin position="699"/>
        <end position="709"/>
    </location>
</feature>
<evidence type="ECO:0000256" key="1">
    <source>
        <dbReference type="ARBA" id="ARBA00004448"/>
    </source>
</evidence>
<evidence type="ECO:0000256" key="3">
    <source>
        <dbReference type="ARBA" id="ARBA00022448"/>
    </source>
</evidence>
<dbReference type="Gene3D" id="1.20.1560.10">
    <property type="entry name" value="ABC transporter type 1, transmembrane domain"/>
    <property type="match status" value="1"/>
</dbReference>
<dbReference type="InterPro" id="IPR036640">
    <property type="entry name" value="ABC1_TM_sf"/>
</dbReference>
<dbReference type="CDD" id="cd18582">
    <property type="entry name" value="ABC_6TM_ATM1_ABCB7"/>
    <property type="match status" value="1"/>
</dbReference>
<evidence type="ECO:0000256" key="5">
    <source>
        <dbReference type="ARBA" id="ARBA00022741"/>
    </source>
</evidence>
<evidence type="ECO:0000256" key="7">
    <source>
        <dbReference type="ARBA" id="ARBA00022840"/>
    </source>
</evidence>
<reference evidence="17 18" key="1">
    <citation type="submission" date="2019-01" db="EMBL/GenBank/DDBJ databases">
        <title>Draft genome sequence of Psathyrella aberdarensis IHI B618.</title>
        <authorList>
            <person name="Buettner E."/>
            <person name="Kellner H."/>
        </authorList>
    </citation>
    <scope>NUCLEOTIDE SEQUENCE [LARGE SCALE GENOMIC DNA]</scope>
    <source>
        <strain evidence="17 18">IHI B618</strain>
    </source>
</reference>
<keyword evidence="6" id="KW-0496">Mitochondrion</keyword>
<dbReference type="GO" id="GO:0016887">
    <property type="term" value="F:ATP hydrolysis activity"/>
    <property type="evidence" value="ECO:0007669"/>
    <property type="project" value="InterPro"/>
</dbReference>
<dbReference type="PANTHER" id="PTHR24221:SF402">
    <property type="entry name" value="IRON-SULFUR CLUSTERS TRANSPORTER ABCB7, MITOCHONDRIAL"/>
    <property type="match status" value="1"/>
</dbReference>
<keyword evidence="18" id="KW-1185">Reference proteome</keyword>
<feature type="compositionally biased region" description="Basic and acidic residues" evidence="14">
    <location>
        <begin position="1"/>
        <end position="12"/>
    </location>
</feature>
<dbReference type="GO" id="GO:0005524">
    <property type="term" value="F:ATP binding"/>
    <property type="evidence" value="ECO:0007669"/>
    <property type="project" value="UniProtKB-KW"/>
</dbReference>
<sequence length="755" mass="83889">MAGPKEPPKPEQAKPSNDNPTRAEQRRTDWTIIKRLMTNVWPKKDWKTRGTVLFGFLLLVSAKLLNVQVPQLFKWVIDSLNVDITSDSTVWLLAGTLIVGYGAARIGATLSSELLNAVFANIGQRAVRKVARETFEHLLSLDLKFHLSRQTGGLTRAIDRGTKGITFLIQAILFRIAPTALESSLVCGILTYKFGWDFAAITAGAMVLYTWFTVRTTSWRTQFRRDANKADNKAASAAVDSLINYEAVKHFNNEKYEIAQYDKHLSAYEKASVKITTSLAYLNSGQNVIFSSALTLAMFLAAQGVVNGTMTVGDVVMVNQLIFQLSLPLNFLGTIYREMRQNLLDMEVLYKLVEENQAPKDLPDAKPLALQGGSIRFENVAFAYHPDRPIFRNLSFEVPAGKKVAVVGPSGCGKSTIFRLLFRFYNPSFGQIFIDGQDITQVQLESLRKAIGVVPQDTPLFHQDIMHNVRYGRLDATDAEVVEATRKANVHRTIEKLPLGYKTQVGERGLMISGGEKQRLAVARVLLKDPEILFFDEATSALDAHTEHELMRNINSLLLEKARTSIFIAHRLRTVVEADMIIVLKEGEVVEQGTHEELLRAKGLYYSMWQQQASLEAVVAPEEEPDVEVDEAIRLVAAEQAKANGVEVNEPIKLVAEEQAKARGVEFDEAIRLVAEEQVKAKGVGDDGVIEVAGEEQAKANTKQATDNTKQAKDNLKQAKANEKQAKVNEKQANANEQQAKANSQKNEPVAGERE</sequence>
<keyword evidence="4" id="KW-0812">Transmembrane</keyword>
<feature type="region of interest" description="Disordered" evidence="14">
    <location>
        <begin position="697"/>
        <end position="755"/>
    </location>
</feature>
<feature type="domain" description="ABC transmembrane type-1" evidence="16">
    <location>
        <begin position="53"/>
        <end position="341"/>
    </location>
</feature>
<evidence type="ECO:0000313" key="17">
    <source>
        <dbReference type="EMBL" id="RXW17959.1"/>
    </source>
</evidence>
<dbReference type="Proteomes" id="UP000290288">
    <property type="component" value="Unassembled WGS sequence"/>
</dbReference>
<comment type="subcellular location">
    <subcellularLocation>
        <location evidence="1">Mitochondrion inner membrane</location>
        <topology evidence="1">Multi-pass membrane protein</topology>
    </subcellularLocation>
</comment>
<organism evidence="17 18">
    <name type="scientific">Candolleomyces aberdarensis</name>
    <dbReference type="NCBI Taxonomy" id="2316362"/>
    <lineage>
        <taxon>Eukaryota</taxon>
        <taxon>Fungi</taxon>
        <taxon>Dikarya</taxon>
        <taxon>Basidiomycota</taxon>
        <taxon>Agaricomycotina</taxon>
        <taxon>Agaricomycetes</taxon>
        <taxon>Agaricomycetidae</taxon>
        <taxon>Agaricales</taxon>
        <taxon>Agaricineae</taxon>
        <taxon>Psathyrellaceae</taxon>
        <taxon>Candolleomyces</taxon>
    </lineage>
</organism>
<evidence type="ECO:0000256" key="14">
    <source>
        <dbReference type="SAM" id="MobiDB-lite"/>
    </source>
</evidence>
<evidence type="ECO:0000259" key="15">
    <source>
        <dbReference type="PROSITE" id="PS50893"/>
    </source>
</evidence>
<dbReference type="AlphaFoldDB" id="A0A4Q2DEJ7"/>
<dbReference type="EMBL" id="SDEE01000300">
    <property type="protein sequence ID" value="RXW17959.1"/>
    <property type="molecule type" value="Genomic_DNA"/>
</dbReference>
<evidence type="ECO:0000256" key="10">
    <source>
        <dbReference type="ARBA" id="ARBA00023136"/>
    </source>
</evidence>
<gene>
    <name evidence="17" type="ORF">EST38_g7904</name>
</gene>
<dbReference type="FunFam" id="1.20.1560.10:FF:000004">
    <property type="entry name" value="ATP-binding cassette sub-family B member 7"/>
    <property type="match status" value="1"/>
</dbReference>
<name>A0A4Q2DEJ7_9AGAR</name>
<dbReference type="SUPFAM" id="SSF90123">
    <property type="entry name" value="ABC transporter transmembrane region"/>
    <property type="match status" value="1"/>
</dbReference>
<dbReference type="InterPro" id="IPR003439">
    <property type="entry name" value="ABC_transporter-like_ATP-bd"/>
</dbReference>
<keyword evidence="9" id="KW-1133">Transmembrane helix</keyword>
<evidence type="ECO:0000256" key="9">
    <source>
        <dbReference type="ARBA" id="ARBA00022989"/>
    </source>
</evidence>
<dbReference type="STRING" id="2316362.A0A4Q2DEJ7"/>
<dbReference type="InterPro" id="IPR017871">
    <property type="entry name" value="ABC_transporter-like_CS"/>
</dbReference>
<dbReference type="Pfam" id="PF00664">
    <property type="entry name" value="ABC_membrane"/>
    <property type="match status" value="1"/>
</dbReference>
<evidence type="ECO:0000256" key="13">
    <source>
        <dbReference type="ARBA" id="ARBA00040792"/>
    </source>
</evidence>
<comment type="subunit">
    <text evidence="2">Homodimer.</text>
</comment>
<dbReference type="SMART" id="SM00382">
    <property type="entry name" value="AAA"/>
    <property type="match status" value="1"/>
</dbReference>
<dbReference type="FunFam" id="3.40.50.300:FF:000186">
    <property type="entry name" value="ATP-binding cassette sub-family B member 7, mitochondrial"/>
    <property type="match status" value="1"/>
</dbReference>
<feature type="compositionally biased region" description="Basic and acidic residues" evidence="14">
    <location>
        <begin position="710"/>
        <end position="730"/>
    </location>
</feature>
<accession>A0A4Q2DEJ7</accession>
<evidence type="ECO:0000256" key="4">
    <source>
        <dbReference type="ARBA" id="ARBA00022692"/>
    </source>
</evidence>
<evidence type="ECO:0000256" key="11">
    <source>
        <dbReference type="ARBA" id="ARBA00024363"/>
    </source>
</evidence>
<dbReference type="InterPro" id="IPR011527">
    <property type="entry name" value="ABC1_TM_dom"/>
</dbReference>
<dbReference type="PANTHER" id="PTHR24221">
    <property type="entry name" value="ATP-BINDING CASSETTE SUB-FAMILY B"/>
    <property type="match status" value="1"/>
</dbReference>
<evidence type="ECO:0000256" key="2">
    <source>
        <dbReference type="ARBA" id="ARBA00011738"/>
    </source>
</evidence>
<dbReference type="GO" id="GO:0140466">
    <property type="term" value="P:iron-sulfur cluster export from the mitochondrion"/>
    <property type="evidence" value="ECO:0007669"/>
    <property type="project" value="UniProtKB-ARBA"/>
</dbReference>